<evidence type="ECO:0000256" key="3">
    <source>
        <dbReference type="ARBA" id="ARBA00023285"/>
    </source>
</evidence>
<comment type="cofactor">
    <cofactor evidence="5">
        <name>adenosylcob(III)alamin</name>
        <dbReference type="ChEBI" id="CHEBI:18408"/>
    </cofactor>
    <text evidence="5">Binds between the large and small subunits.</text>
</comment>
<dbReference type="EMBL" id="BFAG01000010">
    <property type="protein sequence ID" value="GBF06686.1"/>
    <property type="molecule type" value="Genomic_DNA"/>
</dbReference>
<evidence type="ECO:0000256" key="2">
    <source>
        <dbReference type="ARBA" id="ARBA00023239"/>
    </source>
</evidence>
<reference evidence="7" key="1">
    <citation type="submission" date="2018-01" db="EMBL/GenBank/DDBJ databases">
        <title>Draft Genome Sequence of the Radioresistant Bacterium Deinococcus aerius TR0125, Isolated from the Higher Atmosphere above Japan.</title>
        <authorList>
            <person name="Satoh K."/>
            <person name="Arai H."/>
            <person name="Sanzen T."/>
            <person name="Kawaguchi Y."/>
            <person name="Hayashi H."/>
            <person name="Yokobori S."/>
            <person name="Yamagishi A."/>
            <person name="Oono Y."/>
            <person name="Narumi I."/>
        </authorList>
    </citation>
    <scope>NUCLEOTIDE SEQUENCE [LARGE SCALE GENOMIC DNA]</scope>
    <source>
        <strain evidence="7">TR0125</strain>
    </source>
</reference>
<proteinExistence type="inferred from homology"/>
<dbReference type="HAMAP" id="MF_00601">
    <property type="entry name" value="EutC"/>
    <property type="match status" value="1"/>
</dbReference>
<comment type="function">
    <text evidence="5">Catalyzes the deamination of various vicinal amino-alcohols to oxo compounds. Allows this organism to utilize ethanolamine as the sole source of nitrogen and carbon in the presence of external vitamin B12.</text>
</comment>
<dbReference type="Gene3D" id="3.40.50.11240">
    <property type="entry name" value="Ethanolamine ammonia-lyase light chain (EutC)"/>
    <property type="match status" value="1"/>
</dbReference>
<dbReference type="UniPathway" id="UPA00560"/>
<dbReference type="InterPro" id="IPR042255">
    <property type="entry name" value="EutC_N"/>
</dbReference>
<dbReference type="InterPro" id="IPR009246">
    <property type="entry name" value="EutC"/>
</dbReference>
<dbReference type="GO" id="GO:0006520">
    <property type="term" value="P:amino acid metabolic process"/>
    <property type="evidence" value="ECO:0007669"/>
    <property type="project" value="InterPro"/>
</dbReference>
<dbReference type="RefSeq" id="WP_103130048.1">
    <property type="nucleotide sequence ID" value="NZ_BFAG01000010.1"/>
</dbReference>
<accession>A0A2I9D7E8</accession>
<evidence type="ECO:0000313" key="7">
    <source>
        <dbReference type="Proteomes" id="UP000236569"/>
    </source>
</evidence>
<organism evidence="6 7">
    <name type="scientific">Deinococcus aerius</name>
    <dbReference type="NCBI Taxonomy" id="200253"/>
    <lineage>
        <taxon>Bacteria</taxon>
        <taxon>Thermotogati</taxon>
        <taxon>Deinococcota</taxon>
        <taxon>Deinococci</taxon>
        <taxon>Deinococcales</taxon>
        <taxon>Deinococcaceae</taxon>
        <taxon>Deinococcus</taxon>
    </lineage>
</organism>
<name>A0A2I9D7E8_9DEIO</name>
<dbReference type="PANTHER" id="PTHR39330">
    <property type="entry name" value="ETHANOLAMINE AMMONIA-LYASE LIGHT CHAIN"/>
    <property type="match status" value="1"/>
</dbReference>
<keyword evidence="1 5" id="KW-0846">Cobalamin</keyword>
<comment type="subcellular location">
    <subcellularLocation>
        <location evidence="5">Bacterial microcompartment</location>
    </subcellularLocation>
</comment>
<dbReference type="PIRSF" id="PIRSF018982">
    <property type="entry name" value="EutC"/>
    <property type="match status" value="1"/>
</dbReference>
<gene>
    <name evidence="5" type="primary">eutC</name>
    <name evidence="6" type="ORF">DAERI_100049</name>
</gene>
<keyword evidence="3 5" id="KW-0170">Cobalt</keyword>
<comment type="subunit">
    <text evidence="5">The basic unit is a heterodimer which dimerizes to form tetramers. The heterotetramers trimerize; 6 large subunits form a core ring with 6 small subunits projecting outwards.</text>
</comment>
<dbReference type="GO" id="GO:0046336">
    <property type="term" value="P:ethanolamine catabolic process"/>
    <property type="evidence" value="ECO:0007669"/>
    <property type="project" value="UniProtKB-UniRule"/>
</dbReference>
<dbReference type="AlphaFoldDB" id="A0A2I9D7E8"/>
<dbReference type="OrthoDB" id="114248at2"/>
<feature type="binding site" evidence="5">
    <location>
        <position position="178"/>
    </location>
    <ligand>
        <name>adenosylcob(III)alamin</name>
        <dbReference type="ChEBI" id="CHEBI:18408"/>
    </ligand>
</feature>
<dbReference type="PANTHER" id="PTHR39330:SF1">
    <property type="entry name" value="ETHANOLAMINE AMMONIA-LYASE SMALL SUBUNIT"/>
    <property type="match status" value="1"/>
</dbReference>
<keyword evidence="2 5" id="KW-0456">Lyase</keyword>
<keyword evidence="4 5" id="KW-1283">Bacterial microcompartment</keyword>
<keyword evidence="7" id="KW-1185">Reference proteome</keyword>
<dbReference type="GO" id="GO:0008851">
    <property type="term" value="F:ethanolamine ammonia-lyase activity"/>
    <property type="evidence" value="ECO:0007669"/>
    <property type="project" value="UniProtKB-UniRule"/>
</dbReference>
<comment type="similarity">
    <text evidence="5">Belongs to the EutC family.</text>
</comment>
<dbReference type="Pfam" id="PF05985">
    <property type="entry name" value="EutC"/>
    <property type="match status" value="1"/>
</dbReference>
<dbReference type="NCBIfam" id="NF003971">
    <property type="entry name" value="PRK05465.1"/>
    <property type="match status" value="1"/>
</dbReference>
<feature type="binding site" evidence="5">
    <location>
        <position position="209"/>
    </location>
    <ligand>
        <name>adenosylcob(III)alamin</name>
        <dbReference type="ChEBI" id="CHEBI:18408"/>
    </ligand>
</feature>
<dbReference type="EC" id="4.3.1.7" evidence="5"/>
<dbReference type="Gene3D" id="1.10.30.40">
    <property type="entry name" value="Ethanolamine ammonia-lyase light chain (EutC), N-terminal domain"/>
    <property type="match status" value="1"/>
</dbReference>
<dbReference type="GO" id="GO:0031471">
    <property type="term" value="C:ethanolamine degradation polyhedral organelle"/>
    <property type="evidence" value="ECO:0007669"/>
    <property type="project" value="UniProtKB-UniRule"/>
</dbReference>
<evidence type="ECO:0000256" key="1">
    <source>
        <dbReference type="ARBA" id="ARBA00022628"/>
    </source>
</evidence>
<comment type="pathway">
    <text evidence="5">Amine and polyamine degradation; ethanolamine degradation.</text>
</comment>
<feature type="binding site" evidence="5">
    <location>
        <position position="157"/>
    </location>
    <ligand>
        <name>adenosylcob(III)alamin</name>
        <dbReference type="ChEBI" id="CHEBI:18408"/>
    </ligand>
</feature>
<dbReference type="GO" id="GO:0009350">
    <property type="term" value="C:ethanolamine ammonia-lyase complex"/>
    <property type="evidence" value="ECO:0007669"/>
    <property type="project" value="UniProtKB-UniRule"/>
</dbReference>
<comment type="caution">
    <text evidence="6">The sequence shown here is derived from an EMBL/GenBank/DDBJ whole genome shotgun (WGS) entry which is preliminary data.</text>
</comment>
<comment type="catalytic activity">
    <reaction evidence="5">
        <text>ethanolamine = acetaldehyde + NH4(+)</text>
        <dbReference type="Rhea" id="RHEA:15313"/>
        <dbReference type="ChEBI" id="CHEBI:15343"/>
        <dbReference type="ChEBI" id="CHEBI:28938"/>
        <dbReference type="ChEBI" id="CHEBI:57603"/>
        <dbReference type="EC" id="4.3.1.7"/>
    </reaction>
</comment>
<dbReference type="GO" id="GO:0031419">
    <property type="term" value="F:cobalamin binding"/>
    <property type="evidence" value="ECO:0007669"/>
    <property type="project" value="UniProtKB-UniRule"/>
</dbReference>
<evidence type="ECO:0000313" key="6">
    <source>
        <dbReference type="EMBL" id="GBF06686.1"/>
    </source>
</evidence>
<protein>
    <recommendedName>
        <fullName evidence="5">Ethanolamine ammonia-lyase small subunit</fullName>
        <shortName evidence="5">EAL small subunit</shortName>
        <ecNumber evidence="5">4.3.1.7</ecNumber>
    </recommendedName>
</protein>
<evidence type="ECO:0000256" key="4">
    <source>
        <dbReference type="ARBA" id="ARBA00024446"/>
    </source>
</evidence>
<sequence length="253" mass="26559">MRGEIEPGVTPSPWEELRAHTRARIALGRAGHSLPTREVLAFGEAHARARDAIHTPVDFGPVEAVLTGAGMPFLHLQTGADSRETYLRRPDLGRSVGPGALESLRPHAGTYDVALVVGDGLSATAVRESAPPFLRALLPELSGYRLAPVVLVQYARVAAADPIGEALGARLTLMVLGERPGLGLLTPESLGLYLTYGPRVGRLDSERNCISNIHAGGLPPGVAARATRHLVRASLGRELSGVRLPAGDALPGG</sequence>
<evidence type="ECO:0000256" key="5">
    <source>
        <dbReference type="HAMAP-Rule" id="MF_00601"/>
    </source>
</evidence>
<dbReference type="Proteomes" id="UP000236569">
    <property type="component" value="Unassembled WGS sequence"/>
</dbReference>
<dbReference type="InterPro" id="IPR042251">
    <property type="entry name" value="EutC_C"/>
</dbReference>